<name>A0A5B8WIU7_9CAUD</name>
<organism evidence="1 2">
    <name type="scientific">Arthrobacter phage Qui</name>
    <dbReference type="NCBI Taxonomy" id="2603260"/>
    <lineage>
        <taxon>Viruses</taxon>
        <taxon>Duplodnaviria</taxon>
        <taxon>Heunggongvirae</taxon>
        <taxon>Uroviricota</taxon>
        <taxon>Caudoviricetes</taxon>
        <taxon>Quivirus</taxon>
        <taxon>Quivirus qui</taxon>
    </lineage>
</organism>
<evidence type="ECO:0000313" key="1">
    <source>
        <dbReference type="EMBL" id="QED11687.1"/>
    </source>
</evidence>
<dbReference type="KEGG" id="vg:77936559"/>
<dbReference type="GeneID" id="77936559"/>
<gene>
    <name evidence="1" type="primary">199</name>
    <name evidence="1" type="ORF">SEA_QUI_199</name>
</gene>
<evidence type="ECO:0000313" key="2">
    <source>
        <dbReference type="Proteomes" id="UP000321915"/>
    </source>
</evidence>
<dbReference type="EMBL" id="MN183282">
    <property type="protein sequence ID" value="QED11687.1"/>
    <property type="molecule type" value="Genomic_DNA"/>
</dbReference>
<sequence length="38" mass="4616">MIHEALRCRREKYHLPHIWVHYVRGVMRKYSCDGGNGF</sequence>
<protein>
    <submittedName>
        <fullName evidence="1">Uncharacterized protein</fullName>
    </submittedName>
</protein>
<accession>A0A5B8WIU7</accession>
<proteinExistence type="predicted"/>
<keyword evidence="2" id="KW-1185">Reference proteome</keyword>
<dbReference type="Proteomes" id="UP000321915">
    <property type="component" value="Segment"/>
</dbReference>
<reference evidence="1 2" key="1">
    <citation type="submission" date="2019-07" db="EMBL/GenBank/DDBJ databases">
        <authorList>
            <person name="Abdullah A."/>
            <person name="Lima G.C."/>
            <person name="Cuneo C.K."/>
            <person name="Ennest D.C."/>
            <person name="Fritz K.J."/>
            <person name="Johnson B.T."/>
            <person name="Larson S.M."/>
            <person name="Lemunyete M.N."/>
            <person name="Murray M.B."/>
            <person name="Osmond D.E."/>
            <person name="Patras K.A."/>
            <person name="Ransibrahmanakul S."/>
            <person name="Simpson K.A."/>
            <person name="Thull B.S."/>
            <person name="Wetzel S."/>
            <person name="Bonilla J.A."/>
            <person name="Klyczek K."/>
            <person name="Garlena R.A."/>
            <person name="Russell D.A."/>
            <person name="Pope W.H."/>
            <person name="Jacobs-Sera D."/>
            <person name="Hatfull G.F."/>
        </authorList>
    </citation>
    <scope>NUCLEOTIDE SEQUENCE [LARGE SCALE GENOMIC DNA]</scope>
</reference>
<dbReference type="RefSeq" id="YP_010660565.1">
    <property type="nucleotide sequence ID" value="NC_070877.1"/>
</dbReference>